<keyword evidence="4" id="KW-0067">ATP-binding</keyword>
<dbReference type="Pfam" id="PF16952">
    <property type="entry name" value="Gln-synt_N_2"/>
    <property type="match status" value="1"/>
</dbReference>
<keyword evidence="3" id="KW-0547">Nucleotide-binding</keyword>
<keyword evidence="9" id="KW-1185">Reference proteome</keyword>
<dbReference type="SUPFAM" id="SSF55931">
    <property type="entry name" value="Glutamine synthetase/guanido kinase"/>
    <property type="match status" value="1"/>
</dbReference>
<protein>
    <submittedName>
        <fullName evidence="8">Glutamine synthetase</fullName>
    </submittedName>
</protein>
<feature type="domain" description="GS catalytic" evidence="7">
    <location>
        <begin position="99"/>
        <end position="432"/>
    </location>
</feature>
<dbReference type="Pfam" id="PF00120">
    <property type="entry name" value="Gln-synt_C"/>
    <property type="match status" value="1"/>
</dbReference>
<dbReference type="PANTHER" id="PTHR43785:SF12">
    <property type="entry name" value="TYPE-1 GLUTAMINE SYNTHETASE 2"/>
    <property type="match status" value="1"/>
</dbReference>
<evidence type="ECO:0000313" key="8">
    <source>
        <dbReference type="EMBL" id="GLI01775.1"/>
    </source>
</evidence>
<evidence type="ECO:0000256" key="4">
    <source>
        <dbReference type="ARBA" id="ARBA00022840"/>
    </source>
</evidence>
<dbReference type="InterPro" id="IPR008146">
    <property type="entry name" value="Gln_synth_cat_dom"/>
</dbReference>
<evidence type="ECO:0000256" key="1">
    <source>
        <dbReference type="ARBA" id="ARBA00009897"/>
    </source>
</evidence>
<reference evidence="8" key="1">
    <citation type="submission" date="2022-12" db="EMBL/GenBank/DDBJ databases">
        <title>New Phytohabitans aurantiacus sp. RD004123 nov., an actinomycete isolated from soil.</title>
        <authorList>
            <person name="Triningsih D.W."/>
            <person name="Harunari E."/>
            <person name="Igarashi Y."/>
        </authorList>
    </citation>
    <scope>NUCLEOTIDE SEQUENCE</scope>
    <source>
        <strain evidence="8">RD004123</strain>
    </source>
</reference>
<dbReference type="InterPro" id="IPR014746">
    <property type="entry name" value="Gln_synth/guanido_kin_cat_dom"/>
</dbReference>
<evidence type="ECO:0000256" key="2">
    <source>
        <dbReference type="ARBA" id="ARBA00022598"/>
    </source>
</evidence>
<dbReference type="RefSeq" id="WP_281903066.1">
    <property type="nucleotide sequence ID" value="NZ_BSDI01000049.1"/>
</dbReference>
<evidence type="ECO:0000256" key="3">
    <source>
        <dbReference type="ARBA" id="ARBA00022741"/>
    </source>
</evidence>
<name>A0ABQ5R716_9ACTN</name>
<evidence type="ECO:0000256" key="6">
    <source>
        <dbReference type="RuleBase" id="RU000384"/>
    </source>
</evidence>
<dbReference type="Proteomes" id="UP001144280">
    <property type="component" value="Unassembled WGS sequence"/>
</dbReference>
<dbReference type="InterPro" id="IPR036651">
    <property type="entry name" value="Gln_synt_N_sf"/>
</dbReference>
<proteinExistence type="inferred from homology"/>
<dbReference type="EMBL" id="BSDI01000049">
    <property type="protein sequence ID" value="GLI01775.1"/>
    <property type="molecule type" value="Genomic_DNA"/>
</dbReference>
<sequence length="432" mass="45661">MSARTAFVGTCDLSGRYRGRAVPYSRHQAALDRGVGWVPANAALTCFGPIAEPNAFGSVGDLRLMPDPATAVEIPEPPGVVLYLADQTTTDGDPWAVCPRATLARILERLRRETGLTVLASFEHEFTLAGTGPAGTHPASAMTFERLRAAEPFGSDLVDLLERAGLEPENWLAEYGDAQYEVTLSPAGGLVAADRAVLLRELVRDLARRRGMSASFAPLTGPDATGNGVHVHLSLRDELDRPVLYDPARPGRLSALGARFCAGVLKHAAALTAVTAASAVSFLRLRPHRWSAGGAFLGERNREALLRIGPTVEIAGADPARQFNIEYRAADATANPWLVLGALVAAGLRAITDGYPEAPVYAGAASDAELAGVPPLPASQPEALAALESDPVAAGWFDPLLLSTYLAVKRAELAALDGLKDADRCRSYADVF</sequence>
<keyword evidence="2" id="KW-0436">Ligase</keyword>
<dbReference type="PROSITE" id="PS51987">
    <property type="entry name" value="GS_CATALYTIC"/>
    <property type="match status" value="1"/>
</dbReference>
<evidence type="ECO:0000256" key="5">
    <source>
        <dbReference type="PROSITE-ProRule" id="PRU01331"/>
    </source>
</evidence>
<evidence type="ECO:0000259" key="7">
    <source>
        <dbReference type="PROSITE" id="PS51987"/>
    </source>
</evidence>
<dbReference type="SMART" id="SM01230">
    <property type="entry name" value="Gln-synt_C"/>
    <property type="match status" value="1"/>
</dbReference>
<dbReference type="InterPro" id="IPR008147">
    <property type="entry name" value="Gln_synt_N"/>
</dbReference>
<comment type="caution">
    <text evidence="8">The sequence shown here is derived from an EMBL/GenBank/DDBJ whole genome shotgun (WGS) entry which is preliminary data.</text>
</comment>
<dbReference type="PANTHER" id="PTHR43785">
    <property type="entry name" value="GAMMA-GLUTAMYLPUTRESCINE SYNTHETASE"/>
    <property type="match status" value="1"/>
</dbReference>
<evidence type="ECO:0000313" key="9">
    <source>
        <dbReference type="Proteomes" id="UP001144280"/>
    </source>
</evidence>
<comment type="similarity">
    <text evidence="1 5 6">Belongs to the glutamine synthetase family.</text>
</comment>
<dbReference type="SUPFAM" id="SSF54368">
    <property type="entry name" value="Glutamine synthetase, N-terminal domain"/>
    <property type="match status" value="1"/>
</dbReference>
<accession>A0ABQ5R716</accession>
<dbReference type="Gene3D" id="3.10.20.70">
    <property type="entry name" value="Glutamine synthetase, N-terminal domain"/>
    <property type="match status" value="1"/>
</dbReference>
<gene>
    <name evidence="8" type="ORF">Pa4123_70510</name>
</gene>
<organism evidence="8 9">
    <name type="scientific">Phytohabitans aurantiacus</name>
    <dbReference type="NCBI Taxonomy" id="3016789"/>
    <lineage>
        <taxon>Bacteria</taxon>
        <taxon>Bacillati</taxon>
        <taxon>Actinomycetota</taxon>
        <taxon>Actinomycetes</taxon>
        <taxon>Micromonosporales</taxon>
        <taxon>Micromonosporaceae</taxon>
    </lineage>
</organism>
<dbReference type="Gene3D" id="3.30.590.10">
    <property type="entry name" value="Glutamine synthetase/guanido kinase, catalytic domain"/>
    <property type="match status" value="1"/>
</dbReference>